<protein>
    <recommendedName>
        <fullName evidence="14">3-oxoacyl-[acyl-carrier-protein] reductase</fullName>
        <ecNumber evidence="14">1.1.1.100</ecNumber>
    </recommendedName>
</protein>
<dbReference type="NCBIfam" id="NF009466">
    <property type="entry name" value="PRK12826.1-2"/>
    <property type="match status" value="1"/>
</dbReference>
<feature type="active site" description="Proton acceptor" evidence="12">
    <location>
        <position position="156"/>
    </location>
</feature>
<proteinExistence type="inferred from homology"/>
<dbReference type="SMART" id="SM00822">
    <property type="entry name" value="PKS_KR"/>
    <property type="match status" value="1"/>
</dbReference>
<feature type="domain" description="Ketoreductase" evidence="15">
    <location>
        <begin position="7"/>
        <end position="187"/>
    </location>
</feature>
<comment type="caution">
    <text evidence="16">The sequence shown here is derived from an EMBL/GenBank/DDBJ whole genome shotgun (WGS) entry which is preliminary data.</text>
</comment>
<dbReference type="InterPro" id="IPR036291">
    <property type="entry name" value="NAD(P)-bd_dom_sf"/>
</dbReference>
<keyword evidence="6 14" id="KW-0276">Fatty acid metabolism</keyword>
<dbReference type="PRINTS" id="PR00081">
    <property type="entry name" value="GDHRDH"/>
</dbReference>
<dbReference type="NCBIfam" id="NF004197">
    <property type="entry name" value="PRK05653.1-1"/>
    <property type="match status" value="1"/>
</dbReference>
<dbReference type="EC" id="1.1.1.100" evidence="14"/>
<comment type="subunit">
    <text evidence="4 14">Homotetramer.</text>
</comment>
<evidence type="ECO:0000256" key="8">
    <source>
        <dbReference type="ARBA" id="ARBA00023002"/>
    </source>
</evidence>
<dbReference type="Proteomes" id="UP000557217">
    <property type="component" value="Unassembled WGS sequence"/>
</dbReference>
<comment type="similarity">
    <text evidence="3 14">Belongs to the short-chain dehydrogenases/reductases (SDR) family.</text>
</comment>
<evidence type="ECO:0000256" key="2">
    <source>
        <dbReference type="ARBA" id="ARBA00005194"/>
    </source>
</evidence>
<evidence type="ECO:0000256" key="9">
    <source>
        <dbReference type="ARBA" id="ARBA00023098"/>
    </source>
</evidence>
<keyword evidence="9 14" id="KW-0443">Lipid metabolism</keyword>
<dbReference type="Gene3D" id="3.40.50.720">
    <property type="entry name" value="NAD(P)-binding Rossmann-like Domain"/>
    <property type="match status" value="1"/>
</dbReference>
<dbReference type="InterPro" id="IPR002347">
    <property type="entry name" value="SDR_fam"/>
</dbReference>
<dbReference type="CDD" id="cd05333">
    <property type="entry name" value="BKR_SDR_c"/>
    <property type="match status" value="1"/>
</dbReference>
<dbReference type="InterPro" id="IPR050259">
    <property type="entry name" value="SDR"/>
</dbReference>
<evidence type="ECO:0000256" key="12">
    <source>
        <dbReference type="PIRSR" id="PIRSR611284-1"/>
    </source>
</evidence>
<dbReference type="FunFam" id="3.40.50.720:FF:000037">
    <property type="entry name" value="3-oxoacyl-[acyl-carrier-protein] reductase FabG"/>
    <property type="match status" value="1"/>
</dbReference>
<comment type="pathway">
    <text evidence="2 14">Lipid metabolism; fatty acid biosynthesis.</text>
</comment>
<dbReference type="GO" id="GO:0006633">
    <property type="term" value="P:fatty acid biosynthetic process"/>
    <property type="evidence" value="ECO:0007669"/>
    <property type="project" value="UniProtKB-UniPathway"/>
</dbReference>
<keyword evidence="5 14" id="KW-0444">Lipid biosynthesis</keyword>
<evidence type="ECO:0000256" key="13">
    <source>
        <dbReference type="PIRSR" id="PIRSR611284-2"/>
    </source>
</evidence>
<evidence type="ECO:0000256" key="1">
    <source>
        <dbReference type="ARBA" id="ARBA00002607"/>
    </source>
</evidence>
<dbReference type="EMBL" id="JACHGZ010000031">
    <property type="protein sequence ID" value="MBB5149897.1"/>
    <property type="molecule type" value="Genomic_DNA"/>
</dbReference>
<evidence type="ECO:0000256" key="4">
    <source>
        <dbReference type="ARBA" id="ARBA00011881"/>
    </source>
</evidence>
<evidence type="ECO:0000256" key="7">
    <source>
        <dbReference type="ARBA" id="ARBA00022857"/>
    </source>
</evidence>
<evidence type="ECO:0000259" key="15">
    <source>
        <dbReference type="SMART" id="SM00822"/>
    </source>
</evidence>
<dbReference type="InterPro" id="IPR011284">
    <property type="entry name" value="3oxo_ACP_reduc"/>
</dbReference>
<dbReference type="PANTHER" id="PTHR42879:SF2">
    <property type="entry name" value="3-OXOACYL-[ACYL-CARRIER-PROTEIN] REDUCTASE FABG"/>
    <property type="match status" value="1"/>
</dbReference>
<keyword evidence="10 14" id="KW-0275">Fatty acid biosynthesis</keyword>
<dbReference type="PROSITE" id="PS00061">
    <property type="entry name" value="ADH_SHORT"/>
    <property type="match status" value="1"/>
</dbReference>
<dbReference type="NCBIfam" id="NF009464">
    <property type="entry name" value="PRK12824.1"/>
    <property type="match status" value="1"/>
</dbReference>
<evidence type="ECO:0000256" key="5">
    <source>
        <dbReference type="ARBA" id="ARBA00022516"/>
    </source>
</evidence>
<dbReference type="RefSeq" id="WP_016837449.1">
    <property type="nucleotide sequence ID" value="NZ_AP018335.1"/>
</dbReference>
<dbReference type="NCBIfam" id="NF005559">
    <property type="entry name" value="PRK07231.1"/>
    <property type="match status" value="1"/>
</dbReference>
<keyword evidence="7 13" id="KW-0521">NADP</keyword>
<evidence type="ECO:0000256" key="11">
    <source>
        <dbReference type="ARBA" id="ARBA00048508"/>
    </source>
</evidence>
<keyword evidence="17" id="KW-1185">Reference proteome</keyword>
<accession>A0A840PVC4</accession>
<feature type="binding site" evidence="13">
    <location>
        <begin position="64"/>
        <end position="65"/>
    </location>
    <ligand>
        <name>NADP(+)</name>
        <dbReference type="ChEBI" id="CHEBI:58349"/>
    </ligand>
</feature>
<dbReference type="Pfam" id="PF13561">
    <property type="entry name" value="adh_short_C2"/>
    <property type="match status" value="1"/>
</dbReference>
<dbReference type="InterPro" id="IPR020904">
    <property type="entry name" value="Sc_DH/Rdtase_CS"/>
</dbReference>
<evidence type="ECO:0000256" key="10">
    <source>
        <dbReference type="ARBA" id="ARBA00023160"/>
    </source>
</evidence>
<comment type="catalytic activity">
    <reaction evidence="11 14">
        <text>a (3R)-hydroxyacyl-[ACP] + NADP(+) = a 3-oxoacyl-[ACP] + NADPH + H(+)</text>
        <dbReference type="Rhea" id="RHEA:17397"/>
        <dbReference type="Rhea" id="RHEA-COMP:9916"/>
        <dbReference type="Rhea" id="RHEA-COMP:9945"/>
        <dbReference type="ChEBI" id="CHEBI:15378"/>
        <dbReference type="ChEBI" id="CHEBI:57783"/>
        <dbReference type="ChEBI" id="CHEBI:58349"/>
        <dbReference type="ChEBI" id="CHEBI:78776"/>
        <dbReference type="ChEBI" id="CHEBI:78827"/>
        <dbReference type="EC" id="1.1.1.100"/>
    </reaction>
</comment>
<name>A0A840PVC4_URETH</name>
<organism evidence="16 17">
    <name type="scientific">Ureibacillus thermosphaericus</name>
    <dbReference type="NCBI Taxonomy" id="51173"/>
    <lineage>
        <taxon>Bacteria</taxon>
        <taxon>Bacillati</taxon>
        <taxon>Bacillota</taxon>
        <taxon>Bacilli</taxon>
        <taxon>Bacillales</taxon>
        <taxon>Caryophanaceae</taxon>
        <taxon>Ureibacillus</taxon>
    </lineage>
</organism>
<dbReference type="NCBIfam" id="NF004198">
    <property type="entry name" value="PRK05653.1-3"/>
    <property type="match status" value="1"/>
</dbReference>
<gene>
    <name evidence="16" type="ORF">HNR36_002296</name>
</gene>
<feature type="binding site" evidence="13">
    <location>
        <position position="91"/>
    </location>
    <ligand>
        <name>NADP(+)</name>
        <dbReference type="ChEBI" id="CHEBI:58349"/>
    </ligand>
</feature>
<feature type="binding site" evidence="13">
    <location>
        <begin position="13"/>
        <end position="16"/>
    </location>
    <ligand>
        <name>NADP(+)</name>
        <dbReference type="ChEBI" id="CHEBI:58349"/>
    </ligand>
</feature>
<evidence type="ECO:0000313" key="16">
    <source>
        <dbReference type="EMBL" id="MBB5149897.1"/>
    </source>
</evidence>
<dbReference type="AlphaFoldDB" id="A0A840PVC4"/>
<dbReference type="SUPFAM" id="SSF51735">
    <property type="entry name" value="NAD(P)-binding Rossmann-fold domains"/>
    <property type="match status" value="1"/>
</dbReference>
<evidence type="ECO:0000256" key="6">
    <source>
        <dbReference type="ARBA" id="ARBA00022832"/>
    </source>
</evidence>
<dbReference type="GO" id="GO:0051287">
    <property type="term" value="F:NAD binding"/>
    <property type="evidence" value="ECO:0007669"/>
    <property type="project" value="UniProtKB-UniRule"/>
</dbReference>
<evidence type="ECO:0000256" key="3">
    <source>
        <dbReference type="ARBA" id="ARBA00006484"/>
    </source>
</evidence>
<dbReference type="UniPathway" id="UPA00094"/>
<evidence type="ECO:0000256" key="14">
    <source>
        <dbReference type="RuleBase" id="RU366074"/>
    </source>
</evidence>
<dbReference type="PANTHER" id="PTHR42879">
    <property type="entry name" value="3-OXOACYL-(ACYL-CARRIER-PROTEIN) REDUCTASE"/>
    <property type="match status" value="1"/>
</dbReference>
<feature type="binding site" evidence="13">
    <location>
        <begin position="156"/>
        <end position="160"/>
    </location>
    <ligand>
        <name>NADP(+)</name>
        <dbReference type="ChEBI" id="CHEBI:58349"/>
    </ligand>
</feature>
<dbReference type="InterPro" id="IPR057326">
    <property type="entry name" value="KR_dom"/>
</dbReference>
<dbReference type="PRINTS" id="PR00080">
    <property type="entry name" value="SDRFAMILY"/>
</dbReference>
<reference evidence="16 17" key="1">
    <citation type="submission" date="2020-08" db="EMBL/GenBank/DDBJ databases">
        <title>Genomic Encyclopedia of Type Strains, Phase IV (KMG-IV): sequencing the most valuable type-strain genomes for metagenomic binning, comparative biology and taxonomic classification.</title>
        <authorList>
            <person name="Goeker M."/>
        </authorList>
    </citation>
    <scope>NUCLEOTIDE SEQUENCE [LARGE SCALE GENOMIC DNA]</scope>
    <source>
        <strain evidence="16 17">DSM 10633</strain>
    </source>
</reference>
<comment type="function">
    <text evidence="1 14">Catalyzes the NADPH-dependent reduction of beta-ketoacyl-ACP substrates to beta-hydroxyacyl-ACP products, the first reductive step in the elongation cycle of fatty acid biosynthesis.</text>
</comment>
<feature type="binding site" evidence="13">
    <location>
        <position position="189"/>
    </location>
    <ligand>
        <name>NADP(+)</name>
        <dbReference type="ChEBI" id="CHEBI:58349"/>
    </ligand>
</feature>
<keyword evidence="8 14" id="KW-0560">Oxidoreductase</keyword>
<dbReference type="GO" id="GO:0004316">
    <property type="term" value="F:3-oxoacyl-[acyl-carrier-protein] reductase (NADPH) activity"/>
    <property type="evidence" value="ECO:0007669"/>
    <property type="project" value="UniProtKB-UniRule"/>
</dbReference>
<sequence>MGKLDGKTAVVTGASRGIGRAIALELAKEGANIVVNYSGSKEKADEVVEEILKIGKKAIAVQANVADNESVQNLMKTALDEFGSIDILVNNAGITRDNLLMRMKEEEWDEVIQTNLKGVFLCTKAVTRQMMKQRSGRIINIASVVGVTGNAGQANYTAAKAGVIGLTKTTSRELASRNILVNAVAPGFITTEMTDALPEDIKNSMLSQIPLAKLGKPEHVAKAVVFLASDDAEYITGQVLHVDGGIAM</sequence>
<evidence type="ECO:0000313" key="17">
    <source>
        <dbReference type="Proteomes" id="UP000557217"/>
    </source>
</evidence>
<dbReference type="NCBIfam" id="TIGR01830">
    <property type="entry name" value="3oxo_ACP_reduc"/>
    <property type="match status" value="1"/>
</dbReference>